<accession>A0ABQ1ZUZ5</accession>
<dbReference type="PROSITE" id="PS51257">
    <property type="entry name" value="PROKAR_LIPOPROTEIN"/>
    <property type="match status" value="1"/>
</dbReference>
<organism evidence="2 3">
    <name type="scientific">Saccharibacillus endophyticus</name>
    <dbReference type="NCBI Taxonomy" id="2060666"/>
    <lineage>
        <taxon>Bacteria</taxon>
        <taxon>Bacillati</taxon>
        <taxon>Bacillota</taxon>
        <taxon>Bacilli</taxon>
        <taxon>Bacillales</taxon>
        <taxon>Paenibacillaceae</taxon>
        <taxon>Saccharibacillus</taxon>
    </lineage>
</organism>
<dbReference type="Proteomes" id="UP000605427">
    <property type="component" value="Unassembled WGS sequence"/>
</dbReference>
<keyword evidence="3" id="KW-1185">Reference proteome</keyword>
<feature type="chain" id="PRO_5047359658" description="DUF5666 domain-containing protein" evidence="1">
    <location>
        <begin position="21"/>
        <end position="180"/>
    </location>
</feature>
<dbReference type="EMBL" id="BMDD01000002">
    <property type="protein sequence ID" value="GGH77764.1"/>
    <property type="molecule type" value="Genomic_DNA"/>
</dbReference>
<proteinExistence type="predicted"/>
<reference evidence="3" key="1">
    <citation type="journal article" date="2019" name="Int. J. Syst. Evol. Microbiol.">
        <title>The Global Catalogue of Microorganisms (GCM) 10K type strain sequencing project: providing services to taxonomists for standard genome sequencing and annotation.</title>
        <authorList>
            <consortium name="The Broad Institute Genomics Platform"/>
            <consortium name="The Broad Institute Genome Sequencing Center for Infectious Disease"/>
            <person name="Wu L."/>
            <person name="Ma J."/>
        </authorList>
    </citation>
    <scope>NUCLEOTIDE SEQUENCE [LARGE SCALE GENOMIC DNA]</scope>
    <source>
        <strain evidence="3">CCM 8702</strain>
    </source>
</reference>
<keyword evidence="1" id="KW-0732">Signal</keyword>
<evidence type="ECO:0000256" key="1">
    <source>
        <dbReference type="SAM" id="SignalP"/>
    </source>
</evidence>
<evidence type="ECO:0000313" key="3">
    <source>
        <dbReference type="Proteomes" id="UP000605427"/>
    </source>
</evidence>
<dbReference type="RefSeq" id="WP_172247447.1">
    <property type="nucleotide sequence ID" value="NZ_BMDD01000002.1"/>
</dbReference>
<sequence>MDKKRIGALSSVLALSVLLAACDAITAQNIPSTTSTAFNNGAGLGGANVQMGMPGGGFGGSFGGNAGGMREAIDSDLIGRIVSVNGDTVTLELLDRGSTVMGDGAQSPGGAAEGETEWVATGEERQLALSSDVDISFGMSARSGGRQGEADGISELKAGQIVMVWHAEGTQTVERVRVLE</sequence>
<protein>
    <recommendedName>
        <fullName evidence="4">DUF5666 domain-containing protein</fullName>
    </recommendedName>
</protein>
<feature type="signal peptide" evidence="1">
    <location>
        <begin position="1"/>
        <end position="20"/>
    </location>
</feature>
<evidence type="ECO:0000313" key="2">
    <source>
        <dbReference type="EMBL" id="GGH77764.1"/>
    </source>
</evidence>
<gene>
    <name evidence="2" type="ORF">GCM10007362_22010</name>
</gene>
<evidence type="ECO:0008006" key="4">
    <source>
        <dbReference type="Google" id="ProtNLM"/>
    </source>
</evidence>
<comment type="caution">
    <text evidence="2">The sequence shown here is derived from an EMBL/GenBank/DDBJ whole genome shotgun (WGS) entry which is preliminary data.</text>
</comment>
<name>A0ABQ1ZUZ5_9BACL</name>